<reference evidence="1" key="1">
    <citation type="submission" date="2021-03" db="EMBL/GenBank/DDBJ databases">
        <authorList>
            <consortium name="DOE Joint Genome Institute"/>
            <person name="Ahrendt S."/>
            <person name="Looney B.P."/>
            <person name="Miyauchi S."/>
            <person name="Morin E."/>
            <person name="Drula E."/>
            <person name="Courty P.E."/>
            <person name="Chicoki N."/>
            <person name="Fauchery L."/>
            <person name="Kohler A."/>
            <person name="Kuo A."/>
            <person name="Labutti K."/>
            <person name="Pangilinan J."/>
            <person name="Lipzen A."/>
            <person name="Riley R."/>
            <person name="Andreopoulos W."/>
            <person name="He G."/>
            <person name="Johnson J."/>
            <person name="Barry K.W."/>
            <person name="Grigoriev I.V."/>
            <person name="Nagy L."/>
            <person name="Hibbett D."/>
            <person name="Henrissat B."/>
            <person name="Matheny P.B."/>
            <person name="Labbe J."/>
            <person name="Martin F."/>
        </authorList>
    </citation>
    <scope>NUCLEOTIDE SEQUENCE</scope>
    <source>
        <strain evidence="1">HHB10654</strain>
    </source>
</reference>
<protein>
    <submittedName>
        <fullName evidence="1">Uncharacterized protein</fullName>
    </submittedName>
</protein>
<organism evidence="1 2">
    <name type="scientific">Artomyces pyxidatus</name>
    <dbReference type="NCBI Taxonomy" id="48021"/>
    <lineage>
        <taxon>Eukaryota</taxon>
        <taxon>Fungi</taxon>
        <taxon>Dikarya</taxon>
        <taxon>Basidiomycota</taxon>
        <taxon>Agaricomycotina</taxon>
        <taxon>Agaricomycetes</taxon>
        <taxon>Russulales</taxon>
        <taxon>Auriscalpiaceae</taxon>
        <taxon>Artomyces</taxon>
    </lineage>
</organism>
<proteinExistence type="predicted"/>
<dbReference type="Proteomes" id="UP000814140">
    <property type="component" value="Unassembled WGS sequence"/>
</dbReference>
<reference evidence="1" key="2">
    <citation type="journal article" date="2022" name="New Phytol.">
        <title>Evolutionary transition to the ectomycorrhizal habit in the genomes of a hyperdiverse lineage of mushroom-forming fungi.</title>
        <authorList>
            <person name="Looney B."/>
            <person name="Miyauchi S."/>
            <person name="Morin E."/>
            <person name="Drula E."/>
            <person name="Courty P.E."/>
            <person name="Kohler A."/>
            <person name="Kuo A."/>
            <person name="LaButti K."/>
            <person name="Pangilinan J."/>
            <person name="Lipzen A."/>
            <person name="Riley R."/>
            <person name="Andreopoulos W."/>
            <person name="He G."/>
            <person name="Johnson J."/>
            <person name="Nolan M."/>
            <person name="Tritt A."/>
            <person name="Barry K.W."/>
            <person name="Grigoriev I.V."/>
            <person name="Nagy L.G."/>
            <person name="Hibbett D."/>
            <person name="Henrissat B."/>
            <person name="Matheny P.B."/>
            <person name="Labbe J."/>
            <person name="Martin F.M."/>
        </authorList>
    </citation>
    <scope>NUCLEOTIDE SEQUENCE</scope>
    <source>
        <strain evidence="1">HHB10654</strain>
    </source>
</reference>
<evidence type="ECO:0000313" key="2">
    <source>
        <dbReference type="Proteomes" id="UP000814140"/>
    </source>
</evidence>
<gene>
    <name evidence="1" type="ORF">BV25DRAFT_794354</name>
</gene>
<name>A0ACB8SY90_9AGAM</name>
<evidence type="ECO:0000313" key="1">
    <source>
        <dbReference type="EMBL" id="KAI0061120.1"/>
    </source>
</evidence>
<comment type="caution">
    <text evidence="1">The sequence shown here is derived from an EMBL/GenBank/DDBJ whole genome shotgun (WGS) entry which is preliminary data.</text>
</comment>
<accession>A0ACB8SY90</accession>
<sequence>MSDDMVIFQVEETLFKVHTRFLWRHSHVFRDIISNIQPISVPNPKGSNKAGTPDEKRVVLEDVTVLQFESLLEFFYSSMLEDFSLPVRSWVAILSIAHRYQLHDAEVRAIREVFTHDPPLGPVEQMHIAEQFEVPWRFLAPALHAVVVRAEPFNAASSGKSRAKRWPRSAEPESGISASPARYLGRVPHV</sequence>
<keyword evidence="2" id="KW-1185">Reference proteome</keyword>
<dbReference type="EMBL" id="MU277214">
    <property type="protein sequence ID" value="KAI0061120.1"/>
    <property type="molecule type" value="Genomic_DNA"/>
</dbReference>